<keyword evidence="8" id="KW-0732">Signal</keyword>
<organism evidence="9 10">
    <name type="scientific">Pseudolycoriella hygida</name>
    <dbReference type="NCBI Taxonomy" id="35572"/>
    <lineage>
        <taxon>Eukaryota</taxon>
        <taxon>Metazoa</taxon>
        <taxon>Ecdysozoa</taxon>
        <taxon>Arthropoda</taxon>
        <taxon>Hexapoda</taxon>
        <taxon>Insecta</taxon>
        <taxon>Pterygota</taxon>
        <taxon>Neoptera</taxon>
        <taxon>Endopterygota</taxon>
        <taxon>Diptera</taxon>
        <taxon>Nematocera</taxon>
        <taxon>Sciaroidea</taxon>
        <taxon>Sciaridae</taxon>
        <taxon>Pseudolycoriella</taxon>
    </lineage>
</organism>
<feature type="transmembrane region" description="Helical" evidence="7">
    <location>
        <begin position="399"/>
        <end position="418"/>
    </location>
</feature>
<evidence type="ECO:0000256" key="8">
    <source>
        <dbReference type="SAM" id="SignalP"/>
    </source>
</evidence>
<dbReference type="Proteomes" id="UP001151699">
    <property type="component" value="Chromosome C"/>
</dbReference>
<name>A0A9Q0MNM5_9DIPT</name>
<keyword evidence="5 7" id="KW-1133">Transmembrane helix</keyword>
<comment type="caution">
    <text evidence="9">The sequence shown here is derived from an EMBL/GenBank/DDBJ whole genome shotgun (WGS) entry which is preliminary data.</text>
</comment>
<keyword evidence="4" id="KW-0769">Symport</keyword>
<evidence type="ECO:0000313" key="9">
    <source>
        <dbReference type="EMBL" id="KAJ6634981.1"/>
    </source>
</evidence>
<evidence type="ECO:0000256" key="1">
    <source>
        <dbReference type="ARBA" id="ARBA00004141"/>
    </source>
</evidence>
<evidence type="ECO:0000256" key="5">
    <source>
        <dbReference type="ARBA" id="ARBA00022989"/>
    </source>
</evidence>
<feature type="transmembrane region" description="Helical" evidence="7">
    <location>
        <begin position="142"/>
        <end position="166"/>
    </location>
</feature>
<gene>
    <name evidence="9" type="primary">SLC10A6</name>
    <name evidence="9" type="ORF">Bhyg_13563</name>
</gene>
<dbReference type="InterPro" id="IPR002657">
    <property type="entry name" value="BilAc:Na_symport/Acr3"/>
</dbReference>
<keyword evidence="10" id="KW-1185">Reference proteome</keyword>
<feature type="chain" id="PRO_5040439637" evidence="8">
    <location>
        <begin position="24"/>
        <end position="448"/>
    </location>
</feature>
<evidence type="ECO:0000256" key="3">
    <source>
        <dbReference type="ARBA" id="ARBA00022692"/>
    </source>
</evidence>
<evidence type="ECO:0000256" key="6">
    <source>
        <dbReference type="ARBA" id="ARBA00023136"/>
    </source>
</evidence>
<dbReference type="EMBL" id="WJQU01000004">
    <property type="protein sequence ID" value="KAJ6634981.1"/>
    <property type="molecule type" value="Genomic_DNA"/>
</dbReference>
<feature type="transmembrane region" description="Helical" evidence="7">
    <location>
        <begin position="335"/>
        <end position="359"/>
    </location>
</feature>
<feature type="transmembrane region" description="Helical" evidence="7">
    <location>
        <begin position="312"/>
        <end position="329"/>
    </location>
</feature>
<feature type="transmembrane region" description="Helical" evidence="7">
    <location>
        <begin position="178"/>
        <end position="200"/>
    </location>
</feature>
<evidence type="ECO:0000256" key="7">
    <source>
        <dbReference type="SAM" id="Phobius"/>
    </source>
</evidence>
<dbReference type="OrthoDB" id="203097at2759"/>
<feature type="transmembrane region" description="Helical" evidence="7">
    <location>
        <begin position="269"/>
        <end position="292"/>
    </location>
</feature>
<sequence length="448" mass="49395">MKSLPKFVLVLFFTSLNLSRSTCTEWHAIFDPNRTMIEIDASEDVHLTLSNLLDETIDSINRNYAIRTLNEKVAVVENPDDIEFVNVAGESHSWEAHFRVRGVFLGTTRFFVVRIVDGVDIEQSDEFIDVIVLRPERVLDTLFAVVVVLLLAILFINFGAAIDLEIMKNIFKRPIGPAIGTVCQLVFVPLISYGLGALFFPNDPELALGLFLTGVSPAGGASNIWTLLCGGNINLSISMTTISTMASFGTIPLWLFLLGRSIFDRANLGVPYVQVTLVAISLLIPLAIGLLIQKFLPKITKFLVKITEKLSLVFLIIIVIFGIFTNLYMMPLFAWQIVGAGLGLPLLGNIVGLSAAAIFRQPKEDCIAISIEIAVQNTALTLFLLTFSLEPPAADISMIIPIAVSILTPLPMIIFIVIKKTRECLKRRKSNKKAMNLIEFGKVADESK</sequence>
<dbReference type="Pfam" id="PF01758">
    <property type="entry name" value="SBF"/>
    <property type="match status" value="1"/>
</dbReference>
<comment type="similarity">
    <text evidence="2">Belongs to the bile acid:sodium symporter (BASS) (TC 2.A.28) family.</text>
</comment>
<evidence type="ECO:0000313" key="10">
    <source>
        <dbReference type="Proteomes" id="UP001151699"/>
    </source>
</evidence>
<dbReference type="AlphaFoldDB" id="A0A9Q0MNM5"/>
<evidence type="ECO:0000256" key="4">
    <source>
        <dbReference type="ARBA" id="ARBA00022847"/>
    </source>
</evidence>
<accession>A0A9Q0MNM5</accession>
<proteinExistence type="inferred from homology"/>
<dbReference type="InterPro" id="IPR004710">
    <property type="entry name" value="Bilac:Na_transpt"/>
</dbReference>
<feature type="signal peptide" evidence="8">
    <location>
        <begin position="1"/>
        <end position="23"/>
    </location>
</feature>
<feature type="transmembrane region" description="Helical" evidence="7">
    <location>
        <begin position="366"/>
        <end position="387"/>
    </location>
</feature>
<keyword evidence="6 7" id="KW-0472">Membrane</keyword>
<comment type="subcellular location">
    <subcellularLocation>
        <location evidence="1">Membrane</location>
        <topology evidence="1">Multi-pass membrane protein</topology>
    </subcellularLocation>
</comment>
<reference evidence="9" key="1">
    <citation type="submission" date="2022-07" db="EMBL/GenBank/DDBJ databases">
        <authorList>
            <person name="Trinca V."/>
            <person name="Uliana J.V.C."/>
            <person name="Torres T.T."/>
            <person name="Ward R.J."/>
            <person name="Monesi N."/>
        </authorList>
    </citation>
    <scope>NUCLEOTIDE SEQUENCE</scope>
    <source>
        <strain evidence="9">HSMRA1968</strain>
        <tissue evidence="9">Whole embryos</tissue>
    </source>
</reference>
<feature type="transmembrane region" description="Helical" evidence="7">
    <location>
        <begin position="235"/>
        <end position="257"/>
    </location>
</feature>
<protein>
    <submittedName>
        <fullName evidence="9">Solute carrier family 10 member 6</fullName>
    </submittedName>
</protein>
<dbReference type="Gene3D" id="1.20.1530.20">
    <property type="match status" value="1"/>
</dbReference>
<dbReference type="InterPro" id="IPR038770">
    <property type="entry name" value="Na+/solute_symporter_sf"/>
</dbReference>
<feature type="transmembrane region" description="Helical" evidence="7">
    <location>
        <begin position="206"/>
        <end position="228"/>
    </location>
</feature>
<keyword evidence="4" id="KW-0813">Transport</keyword>
<dbReference type="GO" id="GO:0015293">
    <property type="term" value="F:symporter activity"/>
    <property type="evidence" value="ECO:0007669"/>
    <property type="project" value="UniProtKB-KW"/>
</dbReference>
<evidence type="ECO:0000256" key="2">
    <source>
        <dbReference type="ARBA" id="ARBA00006528"/>
    </source>
</evidence>
<keyword evidence="3 7" id="KW-0812">Transmembrane</keyword>
<dbReference type="PANTHER" id="PTHR10361:SF28">
    <property type="entry name" value="P3 PROTEIN-RELATED"/>
    <property type="match status" value="1"/>
</dbReference>
<dbReference type="PANTHER" id="PTHR10361">
    <property type="entry name" value="SODIUM-BILE ACID COTRANSPORTER"/>
    <property type="match status" value="1"/>
</dbReference>
<dbReference type="GO" id="GO:0016020">
    <property type="term" value="C:membrane"/>
    <property type="evidence" value="ECO:0007669"/>
    <property type="project" value="UniProtKB-SubCell"/>
</dbReference>